<protein>
    <recommendedName>
        <fullName evidence="3">PAAR domain-containing protein</fullName>
    </recommendedName>
</protein>
<gene>
    <name evidence="1" type="ORF">NCTC12151_03401</name>
</gene>
<reference evidence="1 2" key="1">
    <citation type="submission" date="2018-06" db="EMBL/GenBank/DDBJ databases">
        <authorList>
            <consortium name="Pathogen Informatics"/>
            <person name="Doyle S."/>
        </authorList>
    </citation>
    <scope>NUCLEOTIDE SEQUENCE [LARGE SCALE GENOMIC DNA]</scope>
    <source>
        <strain evidence="1 2">NCTC12151</strain>
    </source>
</reference>
<evidence type="ECO:0000313" key="2">
    <source>
        <dbReference type="Proteomes" id="UP000249005"/>
    </source>
</evidence>
<evidence type="ECO:0008006" key="3">
    <source>
        <dbReference type="Google" id="ProtNLM"/>
    </source>
</evidence>
<dbReference type="AlphaFoldDB" id="A0A2X4UYW9"/>
<sequence length="32" mass="3352">MATKRIAVVGDRTTTGGTIITGQPYFIGDVDP</sequence>
<accession>A0A2X4UYW9</accession>
<dbReference type="KEGG" id="lri:NCTC12151_03401"/>
<dbReference type="Proteomes" id="UP000249005">
    <property type="component" value="Chromosome 1"/>
</dbReference>
<evidence type="ECO:0000313" key="1">
    <source>
        <dbReference type="EMBL" id="SQI44063.1"/>
    </source>
</evidence>
<keyword evidence="2" id="KW-1185">Reference proteome</keyword>
<proteinExistence type="predicted"/>
<organism evidence="1 2">
    <name type="scientific">Leminorella richardii</name>
    <dbReference type="NCBI Taxonomy" id="158841"/>
    <lineage>
        <taxon>Bacteria</taxon>
        <taxon>Pseudomonadati</taxon>
        <taxon>Pseudomonadota</taxon>
        <taxon>Gammaproteobacteria</taxon>
        <taxon>Enterobacterales</taxon>
        <taxon>Budviciaceae</taxon>
        <taxon>Leminorella</taxon>
    </lineage>
</organism>
<name>A0A2X4UYW9_9GAMM</name>
<dbReference type="EMBL" id="LS483470">
    <property type="protein sequence ID" value="SQI44063.1"/>
    <property type="molecule type" value="Genomic_DNA"/>
</dbReference>